<keyword evidence="1" id="KW-0472">Membrane</keyword>
<dbReference type="RefSeq" id="WP_100258297.1">
    <property type="nucleotide sequence ID" value="NZ_CP011797.1"/>
</dbReference>
<dbReference type="PANTHER" id="PTHR36435:SF1">
    <property type="entry name" value="CAAX AMINO TERMINAL PROTEASE FAMILY PROTEIN"/>
    <property type="match status" value="1"/>
</dbReference>
<protein>
    <submittedName>
        <fullName evidence="3">CAAX amino protease, M79 family</fullName>
    </submittedName>
</protein>
<evidence type="ECO:0000256" key="1">
    <source>
        <dbReference type="SAM" id="Phobius"/>
    </source>
</evidence>
<evidence type="ECO:0000259" key="2">
    <source>
        <dbReference type="Pfam" id="PF02517"/>
    </source>
</evidence>
<dbReference type="Proteomes" id="UP000229757">
    <property type="component" value="Chromosome"/>
</dbReference>
<dbReference type="AlphaFoldDB" id="A0A2K8KTL8"/>
<feature type="transmembrane region" description="Helical" evidence="1">
    <location>
        <begin position="41"/>
        <end position="62"/>
    </location>
</feature>
<dbReference type="InterPro" id="IPR052710">
    <property type="entry name" value="CAAX_protease"/>
</dbReference>
<feature type="transmembrane region" description="Helical" evidence="1">
    <location>
        <begin position="125"/>
        <end position="144"/>
    </location>
</feature>
<dbReference type="EMBL" id="CP011797">
    <property type="protein sequence ID" value="ATX78085.1"/>
    <property type="molecule type" value="Genomic_DNA"/>
</dbReference>
<dbReference type="Pfam" id="PF02517">
    <property type="entry name" value="Rce1-like"/>
    <property type="match status" value="1"/>
</dbReference>
<proteinExistence type="predicted"/>
<feature type="domain" description="CAAX prenyl protease 2/Lysostaphin resistance protein A-like" evidence="2">
    <location>
        <begin position="129"/>
        <end position="214"/>
    </location>
</feature>
<dbReference type="PANTHER" id="PTHR36435">
    <property type="entry name" value="SLR1288 PROTEIN"/>
    <property type="match status" value="1"/>
</dbReference>
<feature type="transmembrane region" description="Helical" evidence="1">
    <location>
        <begin position="164"/>
        <end position="195"/>
    </location>
</feature>
<gene>
    <name evidence="3" type="ORF">REIFOR_02965</name>
</gene>
<keyword evidence="3" id="KW-0645">Protease</keyword>
<keyword evidence="4" id="KW-1185">Reference proteome</keyword>
<dbReference type="OrthoDB" id="6637383at2"/>
<keyword evidence="1" id="KW-0812">Transmembrane</keyword>
<organism evidence="3 4">
    <name type="scientific">Reinekea forsetii</name>
    <dbReference type="NCBI Taxonomy" id="1336806"/>
    <lineage>
        <taxon>Bacteria</taxon>
        <taxon>Pseudomonadati</taxon>
        <taxon>Pseudomonadota</taxon>
        <taxon>Gammaproteobacteria</taxon>
        <taxon>Oceanospirillales</taxon>
        <taxon>Saccharospirillaceae</taxon>
        <taxon>Reinekea</taxon>
    </lineage>
</organism>
<dbReference type="GO" id="GO:0004175">
    <property type="term" value="F:endopeptidase activity"/>
    <property type="evidence" value="ECO:0007669"/>
    <property type="project" value="UniProtKB-ARBA"/>
</dbReference>
<sequence>MQISNILKFNFWHAIAYFIVCTFFSVFLLDYFVESEASLDALFGLVFYGLILLLVTIKYNIVAEFFKIRTKINAYIDILGLTGILITSSILMAFYILYISKYFSIDLIVGLYSDLDMYHQTDGSYFLWQNIIIFLSISILTPVVEELFFRGLLIDLLYRKFTKYSSVILSSIVFAILHVDLLGALIFGIILGFIYIRTESLSIPIFIHIANNTIVSIIAAIDEMGIYDIEKEINHLFAANSLIFLLLTSVLLIISYFLLLKSYKKFVSIYSVDTEKSRI</sequence>
<dbReference type="InterPro" id="IPR003675">
    <property type="entry name" value="Rce1/LyrA-like_dom"/>
</dbReference>
<keyword evidence="1" id="KW-1133">Transmembrane helix</keyword>
<evidence type="ECO:0000313" key="3">
    <source>
        <dbReference type="EMBL" id="ATX78085.1"/>
    </source>
</evidence>
<dbReference type="GO" id="GO:0080120">
    <property type="term" value="P:CAAX-box protein maturation"/>
    <property type="evidence" value="ECO:0007669"/>
    <property type="project" value="UniProtKB-ARBA"/>
</dbReference>
<accession>A0A2K8KTL8</accession>
<name>A0A2K8KTL8_9GAMM</name>
<feature type="transmembrane region" description="Helical" evidence="1">
    <location>
        <begin position="74"/>
        <end position="98"/>
    </location>
</feature>
<keyword evidence="3" id="KW-0378">Hydrolase</keyword>
<dbReference type="GO" id="GO:0006508">
    <property type="term" value="P:proteolysis"/>
    <property type="evidence" value="ECO:0007669"/>
    <property type="project" value="UniProtKB-KW"/>
</dbReference>
<feature type="transmembrane region" description="Helical" evidence="1">
    <location>
        <begin position="12"/>
        <end position="29"/>
    </location>
</feature>
<dbReference type="KEGG" id="rfo:REIFOR_02965"/>
<feature type="transmembrane region" description="Helical" evidence="1">
    <location>
        <begin position="233"/>
        <end position="259"/>
    </location>
</feature>
<evidence type="ECO:0000313" key="4">
    <source>
        <dbReference type="Proteomes" id="UP000229757"/>
    </source>
</evidence>
<reference evidence="3 4" key="1">
    <citation type="journal article" date="2017" name="Environ. Microbiol.">
        <title>Genomic and physiological analyses of 'Reinekea forsetii' reveal a versatile opportunistic lifestyle during spring algae blooms.</title>
        <authorList>
            <person name="Avci B."/>
            <person name="Hahnke R.L."/>
            <person name="Chafee M."/>
            <person name="Fischer T."/>
            <person name="Gruber-Vodicka H."/>
            <person name="Tegetmeyer H.E."/>
            <person name="Harder J."/>
            <person name="Fuchs B.M."/>
            <person name="Amann R.I."/>
            <person name="Teeling H."/>
        </authorList>
    </citation>
    <scope>NUCLEOTIDE SEQUENCE [LARGE SCALE GENOMIC DNA]</scope>
    <source>
        <strain evidence="3 4">Hel1_31_D35</strain>
    </source>
</reference>